<evidence type="ECO:0000256" key="1">
    <source>
        <dbReference type="ARBA" id="ARBA00022741"/>
    </source>
</evidence>
<keyword evidence="8" id="KW-1185">Reference proteome</keyword>
<dbReference type="PROSITE" id="PS51198">
    <property type="entry name" value="UVRD_HELICASE_ATP_BIND"/>
    <property type="match status" value="1"/>
</dbReference>
<dbReference type="PANTHER" id="PTHR11070">
    <property type="entry name" value="UVRD / RECB / PCRA DNA HELICASE FAMILY MEMBER"/>
    <property type="match status" value="1"/>
</dbReference>
<name>A0ABU6HCE6_9RHOB</name>
<evidence type="ECO:0000256" key="2">
    <source>
        <dbReference type="ARBA" id="ARBA00022801"/>
    </source>
</evidence>
<keyword evidence="4 5" id="KW-0067">ATP-binding</keyword>
<evidence type="ECO:0000256" key="4">
    <source>
        <dbReference type="ARBA" id="ARBA00022840"/>
    </source>
</evidence>
<keyword evidence="1 5" id="KW-0547">Nucleotide-binding</keyword>
<dbReference type="RefSeq" id="WP_326295773.1">
    <property type="nucleotide sequence ID" value="NZ_JAYLLH010000002.1"/>
</dbReference>
<keyword evidence="3 5" id="KW-0347">Helicase</keyword>
<evidence type="ECO:0000256" key="5">
    <source>
        <dbReference type="PROSITE-ProRule" id="PRU00560"/>
    </source>
</evidence>
<dbReference type="Pfam" id="PF00580">
    <property type="entry name" value="UvrD-helicase"/>
    <property type="match status" value="2"/>
</dbReference>
<proteinExistence type="predicted"/>
<dbReference type="InterPro" id="IPR000212">
    <property type="entry name" value="DNA_helicase_UvrD/REP"/>
</dbReference>
<evidence type="ECO:0000259" key="6">
    <source>
        <dbReference type="PROSITE" id="PS51198"/>
    </source>
</evidence>
<feature type="binding site" evidence="5">
    <location>
        <begin position="220"/>
        <end position="227"/>
    </location>
    <ligand>
        <name>ATP</name>
        <dbReference type="ChEBI" id="CHEBI:30616"/>
    </ligand>
</feature>
<reference evidence="7 8" key="1">
    <citation type="submission" date="2024-01" db="EMBL/GenBank/DDBJ databases">
        <title>Mesobacterium rodlantinim sp. nov., isolated from shallow sea hydrothermal systems off Kueishantao Island.</title>
        <authorList>
            <person name="Su Z."/>
            <person name="Tang K."/>
        </authorList>
    </citation>
    <scope>NUCLEOTIDE SEQUENCE [LARGE SCALE GENOMIC DNA]</scope>
    <source>
        <strain evidence="7 8">TK19101</strain>
    </source>
</reference>
<dbReference type="SUPFAM" id="SSF52540">
    <property type="entry name" value="P-loop containing nucleoside triphosphate hydrolases"/>
    <property type="match status" value="1"/>
</dbReference>
<dbReference type="InterPro" id="IPR027417">
    <property type="entry name" value="P-loop_NTPase"/>
</dbReference>
<dbReference type="CDD" id="cd17932">
    <property type="entry name" value="DEXQc_UvrD"/>
    <property type="match status" value="1"/>
</dbReference>
<accession>A0ABU6HCE6</accession>
<comment type="caution">
    <text evidence="7">The sequence shown here is derived from an EMBL/GenBank/DDBJ whole genome shotgun (WGS) entry which is preliminary data.</text>
</comment>
<evidence type="ECO:0000313" key="7">
    <source>
        <dbReference type="EMBL" id="MEC3860147.1"/>
    </source>
</evidence>
<dbReference type="EMBL" id="JAYLLH010000002">
    <property type="protein sequence ID" value="MEC3860147.1"/>
    <property type="molecule type" value="Genomic_DNA"/>
</dbReference>
<evidence type="ECO:0000313" key="8">
    <source>
        <dbReference type="Proteomes" id="UP001348149"/>
    </source>
</evidence>
<organism evidence="7 8">
    <name type="scientific">Mesobacterium hydrothermale</name>
    <dbReference type="NCBI Taxonomy" id="3111907"/>
    <lineage>
        <taxon>Bacteria</taxon>
        <taxon>Pseudomonadati</taxon>
        <taxon>Pseudomonadota</taxon>
        <taxon>Alphaproteobacteria</taxon>
        <taxon>Rhodobacterales</taxon>
        <taxon>Roseobacteraceae</taxon>
        <taxon>Mesobacterium</taxon>
    </lineage>
</organism>
<sequence length="778" mass="84659">MPDVPADGSTRAIADLVRRIVHARRGLSRAEAVNWVLQFLDDVDRADATARVNGVIDLLCELQDIGHGTMRDERVLVSLPERRVALPDGMIVALGDHGISVGTGSEKLFPEVTGGTTESLVEVLASFDESESLIGHQAIEPFGRWTGDGKMPAPLRKALSLSGTFDPVEQKWSISEENTSFLNEWFGLAPLAFSDLDAVPDETQLRVAKSPAGLRMVVEAGPGSGKTHVACERVISLVEGEGLAASRILLLSFTRIAVAELRDRIGRRLGELPNAAALQVRTFDSFAARLLANAGLGFSGSHDASIRAATRLMRSDNPLVADALGQLEHVIIDEAQDLVGDRKEMCEALLALLHPTCGITVFGDFAQSIYGYQRRGSSGSTLLAEVAKSSDYACDQLGRDHRTRTEALKEMFSSVRETLRGDPVGSREGYFRVRDQIRSAAVENDIKSFTVHPSTTVGLILTRSRRGLFTAAEQMRAAGRHFRLRLPDRPIRIEPWIGALLGGLPPTTRMSQNDFRSLHEALSPAPWRNVEECWEILLDLDASGRDMISVANIAEGLEDPPLELISNHEGSSGPLLSTIHAIKGREAERVMLLLTRAPSGDRVDWAEEARILYVGATRASSELRTGWISPRKFYKIGDPERYWAAHPDHRMIEIGLEGDLVDWAEFVRSGHVVNEAEAISCIWRASIDEPIVAAYPDTDGRLVLRIGDQDGAAIGCLSHDFIDLVQALRKVDRDSALPEVVAGISVVGATTIVVPGRSGEAPRLALMPLLGGFGSIPR</sequence>
<gene>
    <name evidence="7" type="ORF">VK792_02515</name>
</gene>
<evidence type="ECO:0000256" key="3">
    <source>
        <dbReference type="ARBA" id="ARBA00022806"/>
    </source>
</evidence>
<dbReference type="InterPro" id="IPR014016">
    <property type="entry name" value="UvrD-like_ATP-bd"/>
</dbReference>
<dbReference type="Proteomes" id="UP001348149">
    <property type="component" value="Unassembled WGS sequence"/>
</dbReference>
<feature type="domain" description="UvrD-like helicase ATP-binding" evidence="6">
    <location>
        <begin position="199"/>
        <end position="468"/>
    </location>
</feature>
<dbReference type="Gene3D" id="3.40.50.300">
    <property type="entry name" value="P-loop containing nucleotide triphosphate hydrolases"/>
    <property type="match status" value="2"/>
</dbReference>
<protein>
    <submittedName>
        <fullName evidence="7">UvrD-helicase domain-containing protein</fullName>
    </submittedName>
</protein>
<keyword evidence="2 5" id="KW-0378">Hydrolase</keyword>